<evidence type="ECO:0000259" key="1">
    <source>
        <dbReference type="Pfam" id="PF05598"/>
    </source>
</evidence>
<reference evidence="2 3" key="2">
    <citation type="journal article" date="2016" name="Int. J. Syst. Evol. Microbiol.">
        <title>Vitellibacter aquimaris sp. nov., a marine bacterium isolated from seawater.</title>
        <authorList>
            <person name="Thevarajoo S."/>
            <person name="Selvaratnam C."/>
            <person name="Goh K.M."/>
            <person name="Hong K.W."/>
            <person name="Chan X.Y."/>
            <person name="Chan K.G."/>
            <person name="Chong C.S."/>
        </authorList>
    </citation>
    <scope>NUCLEOTIDE SEQUENCE [LARGE SCALE GENOMIC DNA]</scope>
    <source>
        <strain evidence="2 3">D-24</strain>
    </source>
</reference>
<evidence type="ECO:0000313" key="3">
    <source>
        <dbReference type="Proteomes" id="UP000070138"/>
    </source>
</evidence>
<dbReference type="EMBL" id="JRWG01000024">
    <property type="protein sequence ID" value="KXN97852.1"/>
    <property type="molecule type" value="Genomic_DNA"/>
</dbReference>
<keyword evidence="3" id="KW-1185">Reference proteome</keyword>
<comment type="caution">
    <text evidence="2">The sequence shown here is derived from an EMBL/GenBank/DDBJ whole genome shotgun (WGS) entry which is preliminary data.</text>
</comment>
<name>A0A137REG2_9FLAO</name>
<gene>
    <name evidence="2" type="ORF">LS48_14550</name>
</gene>
<dbReference type="AlphaFoldDB" id="A0A137REG2"/>
<evidence type="ECO:0000313" key="2">
    <source>
        <dbReference type="EMBL" id="KXN97852.1"/>
    </source>
</evidence>
<dbReference type="Proteomes" id="UP000070138">
    <property type="component" value="Unassembled WGS sequence"/>
</dbReference>
<sequence length="69" mass="7869">MEYLQGQDRQQLALYTTCLDEMVPEENSVRFIDRFVGALDLEELGFAALPAQGRPPYDPADLLKLYIYG</sequence>
<feature type="domain" description="Transposase InsH N-terminal" evidence="1">
    <location>
        <begin position="18"/>
        <end position="69"/>
    </location>
</feature>
<dbReference type="Pfam" id="PF05598">
    <property type="entry name" value="DUF772"/>
    <property type="match status" value="1"/>
</dbReference>
<dbReference type="InterPro" id="IPR008490">
    <property type="entry name" value="Transposase_InsH_N"/>
</dbReference>
<dbReference type="RefSeq" id="WP_131807741.1">
    <property type="nucleotide sequence ID" value="NZ_JRWG01000024.1"/>
</dbReference>
<proteinExistence type="predicted"/>
<feature type="non-terminal residue" evidence="2">
    <location>
        <position position="69"/>
    </location>
</feature>
<organism evidence="2 3">
    <name type="scientific">Aequorivita aquimaris</name>
    <dbReference type="NCBI Taxonomy" id="1548749"/>
    <lineage>
        <taxon>Bacteria</taxon>
        <taxon>Pseudomonadati</taxon>
        <taxon>Bacteroidota</taxon>
        <taxon>Flavobacteriia</taxon>
        <taxon>Flavobacteriales</taxon>
        <taxon>Flavobacteriaceae</taxon>
        <taxon>Aequorivita</taxon>
    </lineage>
</organism>
<protein>
    <submittedName>
        <fullName evidence="2">Transposase</fullName>
    </submittedName>
</protein>
<accession>A0A137REG2</accession>
<reference evidence="3" key="1">
    <citation type="submission" date="2014-10" db="EMBL/GenBank/DDBJ databases">
        <title>Genome sequencing of Vitellibacter sp. D-24.</title>
        <authorList>
            <person name="Thevarajoo S."/>
            <person name="Selvaratnam C."/>
            <person name="Goh K.M."/>
            <person name="Chong C.S."/>
        </authorList>
    </citation>
    <scope>NUCLEOTIDE SEQUENCE [LARGE SCALE GENOMIC DNA]</scope>
    <source>
        <strain evidence="3">D-24</strain>
    </source>
</reference>